<dbReference type="EMBL" id="VXIV02001525">
    <property type="protein sequence ID" value="KAF6032220.1"/>
    <property type="molecule type" value="Genomic_DNA"/>
</dbReference>
<sequence>MSIRRKSCLGKNDDLARSNSIMKRVSNRSEKKSFKVVVVGAAGVGKSALTVRAKTRKFIHDYAPNMESRVSFVSNIDEESVNVEVWDTAALQTAESEKLEEKIKWADAYILVYSITDAASLSALVASKCLINLYAKKRKKSVTSSGGSNGFLVALVGNKNDMKHERMVTEETGRVFAEVHECTHFFELSTRESYDSVKTVFESLYKAYNLRSPKHSIKHSPKSSTLPIAIPYEVSETALIQAARHRDRKRTTITLDLDTTKLSPVTFRKITEATSLSSSSPDEDTHHFIGEEIIFDSPEDIRQSQRRITLAAPPVAPKKSVDYFSLRRQRKSGVTVSHYKDSNNNGTSSGSN</sequence>
<dbReference type="SMART" id="SM00174">
    <property type="entry name" value="RHO"/>
    <property type="match status" value="1"/>
</dbReference>
<evidence type="ECO:0000256" key="2">
    <source>
        <dbReference type="ARBA" id="ARBA00011984"/>
    </source>
</evidence>
<dbReference type="Pfam" id="PF00071">
    <property type="entry name" value="Ras"/>
    <property type="match status" value="1"/>
</dbReference>
<dbReference type="GO" id="GO:0003925">
    <property type="term" value="F:G protein activity"/>
    <property type="evidence" value="ECO:0007669"/>
    <property type="project" value="UniProtKB-EC"/>
</dbReference>
<dbReference type="PROSITE" id="PS51421">
    <property type="entry name" value="RAS"/>
    <property type="match status" value="1"/>
</dbReference>
<dbReference type="SMART" id="SM00175">
    <property type="entry name" value="RAB"/>
    <property type="match status" value="1"/>
</dbReference>
<organism evidence="6 7">
    <name type="scientific">Bugula neritina</name>
    <name type="common">Brown bryozoan</name>
    <name type="synonym">Sertularia neritina</name>
    <dbReference type="NCBI Taxonomy" id="10212"/>
    <lineage>
        <taxon>Eukaryota</taxon>
        <taxon>Metazoa</taxon>
        <taxon>Spiralia</taxon>
        <taxon>Lophotrochozoa</taxon>
        <taxon>Bryozoa</taxon>
        <taxon>Gymnolaemata</taxon>
        <taxon>Cheilostomatida</taxon>
        <taxon>Flustrina</taxon>
        <taxon>Buguloidea</taxon>
        <taxon>Bugulidae</taxon>
        <taxon>Bugula</taxon>
    </lineage>
</organism>
<dbReference type="InterPro" id="IPR051065">
    <property type="entry name" value="Ras-related_GTPase"/>
</dbReference>
<evidence type="ECO:0000313" key="7">
    <source>
        <dbReference type="Proteomes" id="UP000593567"/>
    </source>
</evidence>
<protein>
    <recommendedName>
        <fullName evidence="2">small monomeric GTPase</fullName>
        <ecNumber evidence="2">3.6.5.2</ecNumber>
    </recommendedName>
</protein>
<dbReference type="SUPFAM" id="SSF52540">
    <property type="entry name" value="P-loop containing nucleoside triphosphate hydrolases"/>
    <property type="match status" value="1"/>
</dbReference>
<dbReference type="InterPro" id="IPR001806">
    <property type="entry name" value="Small_GTPase"/>
</dbReference>
<dbReference type="Gene3D" id="3.40.50.300">
    <property type="entry name" value="P-loop containing nucleotide triphosphate hydrolases"/>
    <property type="match status" value="1"/>
</dbReference>
<dbReference type="Proteomes" id="UP000593567">
    <property type="component" value="Unassembled WGS sequence"/>
</dbReference>
<dbReference type="PANTHER" id="PTHR45704">
    <property type="entry name" value="RAS-LIKE FAMILY MEMBER 11"/>
    <property type="match status" value="1"/>
</dbReference>
<evidence type="ECO:0000256" key="5">
    <source>
        <dbReference type="SAM" id="MobiDB-lite"/>
    </source>
</evidence>
<dbReference type="OrthoDB" id="18798at2759"/>
<feature type="compositionally biased region" description="Low complexity" evidence="5">
    <location>
        <begin position="342"/>
        <end position="352"/>
    </location>
</feature>
<dbReference type="PRINTS" id="PR00449">
    <property type="entry name" value="RASTRNSFRMNG"/>
</dbReference>
<evidence type="ECO:0000313" key="6">
    <source>
        <dbReference type="EMBL" id="KAF6032220.1"/>
    </source>
</evidence>
<dbReference type="GO" id="GO:0005525">
    <property type="term" value="F:GTP binding"/>
    <property type="evidence" value="ECO:0007669"/>
    <property type="project" value="InterPro"/>
</dbReference>
<gene>
    <name evidence="6" type="ORF">EB796_009470</name>
</gene>
<feature type="region of interest" description="Disordered" evidence="5">
    <location>
        <begin position="327"/>
        <end position="352"/>
    </location>
</feature>
<dbReference type="SMART" id="SM00173">
    <property type="entry name" value="RAS"/>
    <property type="match status" value="1"/>
</dbReference>
<comment type="caution">
    <text evidence="6">The sequence shown here is derived from an EMBL/GenBank/DDBJ whole genome shotgun (WGS) entry which is preliminary data.</text>
</comment>
<dbReference type="InterPro" id="IPR027417">
    <property type="entry name" value="P-loop_NTPase"/>
</dbReference>
<dbReference type="NCBIfam" id="TIGR00231">
    <property type="entry name" value="small_GTP"/>
    <property type="match status" value="1"/>
</dbReference>
<keyword evidence="3" id="KW-0378">Hydrolase</keyword>
<comment type="similarity">
    <text evidence="1">Belongs to the small GTPase superfamily. Ras family.</text>
</comment>
<name>A0A7J7K0Q5_BUGNE</name>
<reference evidence="6" key="1">
    <citation type="submission" date="2020-06" db="EMBL/GenBank/DDBJ databases">
        <title>Draft genome of Bugula neritina, a colonial animal packing powerful symbionts and potential medicines.</title>
        <authorList>
            <person name="Rayko M."/>
        </authorList>
    </citation>
    <scope>NUCLEOTIDE SEQUENCE [LARGE SCALE GENOMIC DNA]</scope>
    <source>
        <strain evidence="6">Kwan_BN1</strain>
    </source>
</reference>
<evidence type="ECO:0000256" key="4">
    <source>
        <dbReference type="ARBA" id="ARBA00048098"/>
    </source>
</evidence>
<dbReference type="InterPro" id="IPR005225">
    <property type="entry name" value="Small_GTP-bd"/>
</dbReference>
<keyword evidence="7" id="KW-1185">Reference proteome</keyword>
<comment type="catalytic activity">
    <reaction evidence="4">
        <text>GTP + H2O = GDP + phosphate + H(+)</text>
        <dbReference type="Rhea" id="RHEA:19669"/>
        <dbReference type="ChEBI" id="CHEBI:15377"/>
        <dbReference type="ChEBI" id="CHEBI:15378"/>
        <dbReference type="ChEBI" id="CHEBI:37565"/>
        <dbReference type="ChEBI" id="CHEBI:43474"/>
        <dbReference type="ChEBI" id="CHEBI:58189"/>
        <dbReference type="EC" id="3.6.5.2"/>
    </reaction>
</comment>
<evidence type="ECO:0000256" key="1">
    <source>
        <dbReference type="ARBA" id="ARBA00008344"/>
    </source>
</evidence>
<accession>A0A7J7K0Q5</accession>
<dbReference type="AlphaFoldDB" id="A0A7J7K0Q5"/>
<dbReference type="PROSITE" id="PS51419">
    <property type="entry name" value="RAB"/>
    <property type="match status" value="1"/>
</dbReference>
<dbReference type="EC" id="3.6.5.2" evidence="2"/>
<proteinExistence type="inferred from homology"/>
<evidence type="ECO:0000256" key="3">
    <source>
        <dbReference type="ARBA" id="ARBA00022801"/>
    </source>
</evidence>